<accession>A0A9D9GNC9</accession>
<evidence type="ECO:0000256" key="2">
    <source>
        <dbReference type="ARBA" id="ARBA00022679"/>
    </source>
</evidence>
<dbReference type="Proteomes" id="UP000823631">
    <property type="component" value="Unassembled WGS sequence"/>
</dbReference>
<keyword evidence="4" id="KW-1133">Transmembrane helix</keyword>
<dbReference type="Gene3D" id="3.90.550.10">
    <property type="entry name" value="Spore Coat Polysaccharide Biosynthesis Protein SpsA, Chain A"/>
    <property type="match status" value="1"/>
</dbReference>
<keyword evidence="4" id="KW-0812">Transmembrane</keyword>
<dbReference type="GO" id="GO:0046872">
    <property type="term" value="F:metal ion binding"/>
    <property type="evidence" value="ECO:0007669"/>
    <property type="project" value="UniProtKB-KW"/>
</dbReference>
<evidence type="ECO:0000256" key="1">
    <source>
        <dbReference type="ARBA" id="ARBA00022676"/>
    </source>
</evidence>
<dbReference type="InterPro" id="IPR050748">
    <property type="entry name" value="Glycosyltrans_8_dom-fam"/>
</dbReference>
<sequence length="393" mass="45330">MQQYDICLPCDNDYLKYAAVLISSIVNTQPAEKIKLTSDSHALFIFHLLMSEISDENKTCLQQFEETLAKDFSIKIETHIVDDKLFEKYATYGENKNHTAYYKLLAPEIVDDNVNKVLCIDIDMVCCGDITEIFDIDLGDNIIAAAPDYDPAKPPLTPKDKANPPFVFKYSENSCYCAMGVILIDIPKWKQHNVKEKCFEILDKYNVLLPEQDAINAVIGSKIYLLPLCWNLMTMFLYKDPAYANYIQQSWAKRSEVIKNLMQPYITNVLSKLKFIHFAGEIKAWKGNYCKIGSDGNFIRNDENFQKYWIECAKNTPAFQTQLYNAIHQDDIEIKFEAFVEELSSFIGRYVLKYTREHRKQIAELRQKLKVLSYISGAEGIILAGMLLFILLR</sequence>
<proteinExistence type="predicted"/>
<evidence type="ECO:0000313" key="5">
    <source>
        <dbReference type="EMBL" id="MBO8415147.1"/>
    </source>
</evidence>
<dbReference type="PANTHER" id="PTHR13778">
    <property type="entry name" value="GLYCOSYLTRANSFERASE 8 DOMAIN-CONTAINING PROTEIN"/>
    <property type="match status" value="1"/>
</dbReference>
<dbReference type="EMBL" id="JADINH010000033">
    <property type="protein sequence ID" value="MBO8415147.1"/>
    <property type="molecule type" value="Genomic_DNA"/>
</dbReference>
<evidence type="ECO:0000256" key="4">
    <source>
        <dbReference type="SAM" id="Phobius"/>
    </source>
</evidence>
<dbReference type="GO" id="GO:0016757">
    <property type="term" value="F:glycosyltransferase activity"/>
    <property type="evidence" value="ECO:0007669"/>
    <property type="project" value="UniProtKB-KW"/>
</dbReference>
<dbReference type="PANTHER" id="PTHR13778:SF47">
    <property type="entry name" value="LIPOPOLYSACCHARIDE 1,3-GALACTOSYLTRANSFERASE"/>
    <property type="match status" value="1"/>
</dbReference>
<dbReference type="Pfam" id="PF01501">
    <property type="entry name" value="Glyco_transf_8"/>
    <property type="match status" value="1"/>
</dbReference>
<dbReference type="SUPFAM" id="SSF53448">
    <property type="entry name" value="Nucleotide-diphospho-sugar transferases"/>
    <property type="match status" value="1"/>
</dbReference>
<evidence type="ECO:0000256" key="3">
    <source>
        <dbReference type="ARBA" id="ARBA00022723"/>
    </source>
</evidence>
<name>A0A9D9GNC9_9GAMM</name>
<evidence type="ECO:0000313" key="6">
    <source>
        <dbReference type="Proteomes" id="UP000823631"/>
    </source>
</evidence>
<keyword evidence="3" id="KW-0479">Metal-binding</keyword>
<comment type="caution">
    <text evidence="5">The sequence shown here is derived from an EMBL/GenBank/DDBJ whole genome shotgun (WGS) entry which is preliminary data.</text>
</comment>
<keyword evidence="2" id="KW-0808">Transferase</keyword>
<protein>
    <submittedName>
        <fullName evidence="5">Glycosyltransferase family 8 protein</fullName>
    </submittedName>
</protein>
<dbReference type="InterPro" id="IPR029044">
    <property type="entry name" value="Nucleotide-diphossugar_trans"/>
</dbReference>
<reference evidence="5" key="1">
    <citation type="submission" date="2020-10" db="EMBL/GenBank/DDBJ databases">
        <authorList>
            <person name="Gilroy R."/>
        </authorList>
    </citation>
    <scope>NUCLEOTIDE SEQUENCE</scope>
    <source>
        <strain evidence="5">17213</strain>
    </source>
</reference>
<organism evidence="5 6">
    <name type="scientific">Candidatus Avisuccinivibrio stercorigallinarum</name>
    <dbReference type="NCBI Taxonomy" id="2840704"/>
    <lineage>
        <taxon>Bacteria</taxon>
        <taxon>Pseudomonadati</taxon>
        <taxon>Pseudomonadota</taxon>
        <taxon>Gammaproteobacteria</taxon>
        <taxon>Aeromonadales</taxon>
        <taxon>Succinivibrionaceae</taxon>
        <taxon>Succinivibrionaceae incertae sedis</taxon>
        <taxon>Candidatus Avisuccinivibrio</taxon>
    </lineage>
</organism>
<feature type="transmembrane region" description="Helical" evidence="4">
    <location>
        <begin position="371"/>
        <end position="392"/>
    </location>
</feature>
<dbReference type="InterPro" id="IPR002495">
    <property type="entry name" value="Glyco_trans_8"/>
</dbReference>
<keyword evidence="1" id="KW-0328">Glycosyltransferase</keyword>
<dbReference type="AlphaFoldDB" id="A0A9D9GNC9"/>
<reference evidence="5" key="2">
    <citation type="journal article" date="2021" name="PeerJ">
        <title>Extensive microbial diversity within the chicken gut microbiome revealed by metagenomics and culture.</title>
        <authorList>
            <person name="Gilroy R."/>
            <person name="Ravi A."/>
            <person name="Getino M."/>
            <person name="Pursley I."/>
            <person name="Horton D.L."/>
            <person name="Alikhan N.F."/>
            <person name="Baker D."/>
            <person name="Gharbi K."/>
            <person name="Hall N."/>
            <person name="Watson M."/>
            <person name="Adriaenssens E.M."/>
            <person name="Foster-Nyarko E."/>
            <person name="Jarju S."/>
            <person name="Secka A."/>
            <person name="Antonio M."/>
            <person name="Oren A."/>
            <person name="Chaudhuri R.R."/>
            <person name="La Ragione R."/>
            <person name="Hildebrand F."/>
            <person name="Pallen M.J."/>
        </authorList>
    </citation>
    <scope>NUCLEOTIDE SEQUENCE</scope>
    <source>
        <strain evidence="5">17213</strain>
    </source>
</reference>
<keyword evidence="4" id="KW-0472">Membrane</keyword>
<gene>
    <name evidence="5" type="ORF">IAB19_02050</name>
</gene>
<dbReference type="CDD" id="cd04194">
    <property type="entry name" value="GT8_A4GalT_like"/>
    <property type="match status" value="1"/>
</dbReference>